<feature type="compositionally biased region" description="Gly residues" evidence="2">
    <location>
        <begin position="14"/>
        <end position="24"/>
    </location>
</feature>
<dbReference type="EMBL" id="CP001577">
    <property type="protein sequence ID" value="ACO70669.1"/>
    <property type="molecule type" value="Genomic_DNA"/>
</dbReference>
<gene>
    <name evidence="3" type="ORF">MICPUN_62844</name>
</gene>
<dbReference type="RefSeq" id="XP_002509411.1">
    <property type="nucleotide sequence ID" value="XM_002509365.1"/>
</dbReference>
<proteinExistence type="predicted"/>
<evidence type="ECO:0000256" key="2">
    <source>
        <dbReference type="SAM" id="MobiDB-lite"/>
    </source>
</evidence>
<dbReference type="Proteomes" id="UP000002009">
    <property type="component" value="Chromosome 12"/>
</dbReference>
<name>C1FJW1_MICCC</name>
<evidence type="ECO:0000256" key="1">
    <source>
        <dbReference type="SAM" id="Coils"/>
    </source>
</evidence>
<feature type="compositionally biased region" description="Low complexity" evidence="2">
    <location>
        <begin position="419"/>
        <end position="429"/>
    </location>
</feature>
<feature type="compositionally biased region" description="Acidic residues" evidence="2">
    <location>
        <begin position="459"/>
        <end position="473"/>
    </location>
</feature>
<feature type="region of interest" description="Disordered" evidence="2">
    <location>
        <begin position="1"/>
        <end position="115"/>
    </location>
</feature>
<dbReference type="KEGG" id="mis:MICPUN_62844"/>
<sequence>MDDTVNKSGHRKVGGGAPYWGAGGPKLPPPVSPRKSDKSPARAPRDSAQDTGGLAPLLGSSRVNQRSKPIKSPYASSVKPTQPRDRPNVNVHPPEGTQGGKSHHRDAAVASLMTREKEKLAEEVVESRRLLRDMEEQLRVANTESLRLGAEVRKRDKTIAALGEARHSGPDGGRAARVTELETEVETYLSEIARLAKVLAGVHLDEKKAGAKKVSFAAGTGTVPAASSGSSFEELSEEVRELRAQLALGPRLSKFGGDGRKRTEDATLEDDLHDAEERIRSLDLQLEEREQVARRLRAESERLSASGDELRREKEALQRDASRLREDREHFRRLAAMEAAAAAAAREEASVAKAEAARTKPVVSRLKQQLVTLVEQVDQMRAAGGASVRGGDTDMDGASIIAPSSVDATASRAFRRRAAAGGRLATMAEEGSEEASESGVPSRMSVESPGANEGGGGREEDEDSDVDEADEYLIADALDKSEASSSGYSSYGADDYDDDDETATRDDETHARSDSETTTSSKR</sequence>
<feature type="compositionally biased region" description="Basic and acidic residues" evidence="2">
    <location>
        <begin position="502"/>
        <end position="515"/>
    </location>
</feature>
<feature type="region of interest" description="Disordered" evidence="2">
    <location>
        <begin position="251"/>
        <end position="274"/>
    </location>
</feature>
<dbReference type="InParanoid" id="C1FJW1"/>
<evidence type="ECO:0000313" key="4">
    <source>
        <dbReference type="Proteomes" id="UP000002009"/>
    </source>
</evidence>
<feature type="compositionally biased region" description="Low complexity" evidence="2">
    <location>
        <begin position="483"/>
        <end position="493"/>
    </location>
</feature>
<evidence type="ECO:0000313" key="3">
    <source>
        <dbReference type="EMBL" id="ACO70669.1"/>
    </source>
</evidence>
<dbReference type="GeneID" id="8248296"/>
<keyword evidence="4" id="KW-1185">Reference proteome</keyword>
<feature type="region of interest" description="Disordered" evidence="2">
    <location>
        <begin position="418"/>
        <end position="523"/>
    </location>
</feature>
<protein>
    <submittedName>
        <fullName evidence="3">Uncharacterized protein</fullName>
    </submittedName>
</protein>
<reference evidence="3 4" key="1">
    <citation type="journal article" date="2009" name="Science">
        <title>Green evolution and dynamic adaptations revealed by genomes of the marine picoeukaryotes Micromonas.</title>
        <authorList>
            <person name="Worden A.Z."/>
            <person name="Lee J.H."/>
            <person name="Mock T."/>
            <person name="Rouze P."/>
            <person name="Simmons M.P."/>
            <person name="Aerts A.L."/>
            <person name="Allen A.E."/>
            <person name="Cuvelier M.L."/>
            <person name="Derelle E."/>
            <person name="Everett M.V."/>
            <person name="Foulon E."/>
            <person name="Grimwood J."/>
            <person name="Gundlach H."/>
            <person name="Henrissat B."/>
            <person name="Napoli C."/>
            <person name="McDonald S.M."/>
            <person name="Parker M.S."/>
            <person name="Rombauts S."/>
            <person name="Salamov A."/>
            <person name="Von Dassow P."/>
            <person name="Badger J.H."/>
            <person name="Coutinho P.M."/>
            <person name="Demir E."/>
            <person name="Dubchak I."/>
            <person name="Gentemann C."/>
            <person name="Eikrem W."/>
            <person name="Gready J.E."/>
            <person name="John U."/>
            <person name="Lanier W."/>
            <person name="Lindquist E.A."/>
            <person name="Lucas S."/>
            <person name="Mayer K.F."/>
            <person name="Moreau H."/>
            <person name="Not F."/>
            <person name="Otillar R."/>
            <person name="Panaud O."/>
            <person name="Pangilinan J."/>
            <person name="Paulsen I."/>
            <person name="Piegu B."/>
            <person name="Poliakov A."/>
            <person name="Robbens S."/>
            <person name="Schmutz J."/>
            <person name="Toulza E."/>
            <person name="Wyss T."/>
            <person name="Zelensky A."/>
            <person name="Zhou K."/>
            <person name="Armbrust E.V."/>
            <person name="Bhattacharya D."/>
            <person name="Goodenough U.W."/>
            <person name="Van de Peer Y."/>
            <person name="Grigoriev I.V."/>
        </authorList>
    </citation>
    <scope>NUCLEOTIDE SEQUENCE [LARGE SCALE GENOMIC DNA]</scope>
    <source>
        <strain evidence="4">RCC299 / NOUM17</strain>
    </source>
</reference>
<feature type="region of interest" description="Disordered" evidence="2">
    <location>
        <begin position="300"/>
        <end position="324"/>
    </location>
</feature>
<feature type="compositionally biased region" description="Basic and acidic residues" evidence="2">
    <location>
        <begin position="34"/>
        <end position="48"/>
    </location>
</feature>
<keyword evidence="1" id="KW-0175">Coiled coil</keyword>
<feature type="region of interest" description="Disordered" evidence="2">
    <location>
        <begin position="382"/>
        <end position="406"/>
    </location>
</feature>
<organism evidence="3 4">
    <name type="scientific">Micromonas commoda (strain RCC299 / NOUM17 / CCMP2709)</name>
    <name type="common">Picoplanktonic green alga</name>
    <dbReference type="NCBI Taxonomy" id="296587"/>
    <lineage>
        <taxon>Eukaryota</taxon>
        <taxon>Viridiplantae</taxon>
        <taxon>Chlorophyta</taxon>
        <taxon>Mamiellophyceae</taxon>
        <taxon>Mamiellales</taxon>
        <taxon>Mamiellaceae</taxon>
        <taxon>Micromonas</taxon>
    </lineage>
</organism>
<accession>C1FJW1</accession>
<feature type="coiled-coil region" evidence="1">
    <location>
        <begin position="117"/>
        <end position="144"/>
    </location>
</feature>
<dbReference type="AlphaFoldDB" id="C1FJW1"/>